<keyword evidence="1" id="KW-1133">Transmembrane helix</keyword>
<feature type="transmembrane region" description="Helical" evidence="1">
    <location>
        <begin position="198"/>
        <end position="217"/>
    </location>
</feature>
<keyword evidence="1" id="KW-0472">Membrane</keyword>
<feature type="transmembrane region" description="Helical" evidence="1">
    <location>
        <begin position="162"/>
        <end position="178"/>
    </location>
</feature>
<accession>A0A8S1R0F6</accession>
<keyword evidence="3" id="KW-1185">Reference proteome</keyword>
<organism evidence="2 3">
    <name type="scientific">Paramecium sonneborni</name>
    <dbReference type="NCBI Taxonomy" id="65129"/>
    <lineage>
        <taxon>Eukaryota</taxon>
        <taxon>Sar</taxon>
        <taxon>Alveolata</taxon>
        <taxon>Ciliophora</taxon>
        <taxon>Intramacronucleata</taxon>
        <taxon>Oligohymenophorea</taxon>
        <taxon>Peniculida</taxon>
        <taxon>Parameciidae</taxon>
        <taxon>Paramecium</taxon>
    </lineage>
</organism>
<reference evidence="2" key="1">
    <citation type="submission" date="2021-01" db="EMBL/GenBank/DDBJ databases">
        <authorList>
            <consortium name="Genoscope - CEA"/>
            <person name="William W."/>
        </authorList>
    </citation>
    <scope>NUCLEOTIDE SEQUENCE</scope>
</reference>
<protein>
    <recommendedName>
        <fullName evidence="4">Transmembrane protein</fullName>
    </recommendedName>
</protein>
<feature type="transmembrane region" description="Helical" evidence="1">
    <location>
        <begin position="6"/>
        <end position="24"/>
    </location>
</feature>
<evidence type="ECO:0000313" key="3">
    <source>
        <dbReference type="Proteomes" id="UP000692954"/>
    </source>
</evidence>
<proteinExistence type="predicted"/>
<evidence type="ECO:0000256" key="1">
    <source>
        <dbReference type="SAM" id="Phobius"/>
    </source>
</evidence>
<sequence length="248" mass="30262">MESILPLIFFTLFWFFISFFGVILQQQKIIFGILSKKLIIQKFIQEIIFKRKAYYYLKDFSINSIFKFKVYGKYSLEQYSSNSKEFLHKGEMMNEGMEIYIVKILKLIEFQEIKFQFIWLIQCYQRCIIVFENNIYKTISIHHVKKVQEFESIVETFKKQQIYIYIGFSWNTFLQIILEQIRAVQLCLMENQLFNQQNLFIQVILLVFCAFNQLIHFKRIAMYNDHKILQSFKKYIQGLNFYLRKDIL</sequence>
<gene>
    <name evidence="2" type="ORF">PSON_ATCC_30995.1.T1270008</name>
</gene>
<evidence type="ECO:0000313" key="2">
    <source>
        <dbReference type="EMBL" id="CAD8120552.1"/>
    </source>
</evidence>
<comment type="caution">
    <text evidence="2">The sequence shown here is derived from an EMBL/GenBank/DDBJ whole genome shotgun (WGS) entry which is preliminary data.</text>
</comment>
<keyword evidence="1" id="KW-0812">Transmembrane</keyword>
<dbReference type="EMBL" id="CAJJDN010000127">
    <property type="protein sequence ID" value="CAD8120552.1"/>
    <property type="molecule type" value="Genomic_DNA"/>
</dbReference>
<dbReference type="AlphaFoldDB" id="A0A8S1R0F6"/>
<name>A0A8S1R0F6_9CILI</name>
<evidence type="ECO:0008006" key="4">
    <source>
        <dbReference type="Google" id="ProtNLM"/>
    </source>
</evidence>
<dbReference type="Proteomes" id="UP000692954">
    <property type="component" value="Unassembled WGS sequence"/>
</dbReference>